<organism evidence="2 3">
    <name type="scientific">Lachnoclostridium phytofermentans (strain ATCC 700394 / DSM 18823 / ISDg)</name>
    <name type="common">Clostridium phytofermentans</name>
    <dbReference type="NCBI Taxonomy" id="357809"/>
    <lineage>
        <taxon>Bacteria</taxon>
        <taxon>Bacillati</taxon>
        <taxon>Bacillota</taxon>
        <taxon>Clostridia</taxon>
        <taxon>Lachnospirales</taxon>
        <taxon>Lachnospiraceae</taxon>
    </lineage>
</organism>
<keyword evidence="3" id="KW-1185">Reference proteome</keyword>
<dbReference type="KEGG" id="cpy:Cphy_2040"/>
<name>A9KIF6_LACP7</name>
<gene>
    <name evidence="2" type="ordered locus">Cphy_2040</name>
</gene>
<feature type="domain" description="DUF6440" evidence="1">
    <location>
        <begin position="5"/>
        <end position="53"/>
    </location>
</feature>
<evidence type="ECO:0000259" key="1">
    <source>
        <dbReference type="Pfam" id="PF20037"/>
    </source>
</evidence>
<proteinExistence type="predicted"/>
<sequence length="66" mass="7734">MKNKRFTTVYSQGVLRVIEIIVDRETGVHYLCNGVLFFYTMTPLLDKEGKPIVIKDLKEVLYKLKK</sequence>
<dbReference type="HOGENOM" id="CLU_173156_2_0_9"/>
<dbReference type="Pfam" id="PF20037">
    <property type="entry name" value="DUF6440"/>
    <property type="match status" value="1"/>
</dbReference>
<protein>
    <recommendedName>
        <fullName evidence="1">DUF6440 domain-containing protein</fullName>
    </recommendedName>
</protein>
<dbReference type="AlphaFoldDB" id="A9KIF6"/>
<reference evidence="3" key="1">
    <citation type="submission" date="2007-11" db="EMBL/GenBank/DDBJ databases">
        <title>Complete genome sequence of Clostridium phytofermentans ISDg.</title>
        <authorList>
            <person name="Leschine S.B."/>
            <person name="Warnick T.A."/>
            <person name="Blanchard J.L."/>
            <person name="Schnell D.J."/>
            <person name="Petit E.L."/>
            <person name="LaTouf W.G."/>
            <person name="Copeland A."/>
            <person name="Lucas S."/>
            <person name="Lapidus A."/>
            <person name="Barry K."/>
            <person name="Glavina del Rio T."/>
            <person name="Dalin E."/>
            <person name="Tice H."/>
            <person name="Pitluck S."/>
            <person name="Kiss H."/>
            <person name="Brettin T."/>
            <person name="Bruce D."/>
            <person name="Detter J.C."/>
            <person name="Han C."/>
            <person name="Kuske C."/>
            <person name="Schmutz J."/>
            <person name="Larimer F."/>
            <person name="Land M."/>
            <person name="Hauser L."/>
            <person name="Kyrpides N."/>
            <person name="Kim E.A."/>
            <person name="Richardson P."/>
        </authorList>
    </citation>
    <scope>NUCLEOTIDE SEQUENCE [LARGE SCALE GENOMIC DNA]</scope>
    <source>
        <strain evidence="3">ATCC 700394 / DSM 18823 / ISDg</strain>
    </source>
</reference>
<dbReference type="OrthoDB" id="9135364at2"/>
<accession>A9KIF6</accession>
<dbReference type="InterPro" id="IPR045515">
    <property type="entry name" value="DUF6440"/>
</dbReference>
<dbReference type="Proteomes" id="UP000000370">
    <property type="component" value="Chromosome"/>
</dbReference>
<dbReference type="EMBL" id="CP000885">
    <property type="protein sequence ID" value="ABX42408.1"/>
    <property type="molecule type" value="Genomic_DNA"/>
</dbReference>
<dbReference type="RefSeq" id="WP_012200062.1">
    <property type="nucleotide sequence ID" value="NC_010001.1"/>
</dbReference>
<dbReference type="STRING" id="357809.Cphy_2040"/>
<dbReference type="eggNOG" id="ENOG5033CYY">
    <property type="taxonomic scope" value="Bacteria"/>
</dbReference>
<evidence type="ECO:0000313" key="3">
    <source>
        <dbReference type="Proteomes" id="UP000000370"/>
    </source>
</evidence>
<evidence type="ECO:0000313" key="2">
    <source>
        <dbReference type="EMBL" id="ABX42408.1"/>
    </source>
</evidence>